<evidence type="ECO:0000259" key="10">
    <source>
        <dbReference type="Pfam" id="PF06429"/>
    </source>
</evidence>
<keyword evidence="5 7" id="KW-0964">Secreted</keyword>
<dbReference type="InterPro" id="IPR010930">
    <property type="entry name" value="Flg_bb/hook_C_dom"/>
</dbReference>
<feature type="region of interest" description="Disordered" evidence="8">
    <location>
        <begin position="234"/>
        <end position="270"/>
    </location>
</feature>
<evidence type="ECO:0000259" key="11">
    <source>
        <dbReference type="Pfam" id="PF22638"/>
    </source>
</evidence>
<feature type="compositionally biased region" description="Polar residues" evidence="8">
    <location>
        <begin position="236"/>
        <end position="270"/>
    </location>
</feature>
<feature type="domain" description="Flagellar basal-body/hook protein C-terminal" evidence="10">
    <location>
        <begin position="462"/>
        <end position="500"/>
    </location>
</feature>
<dbReference type="GO" id="GO:0009425">
    <property type="term" value="C:bacterial-type flagellum basal body"/>
    <property type="evidence" value="ECO:0007669"/>
    <property type="project" value="UniProtKB-SubCell"/>
</dbReference>
<evidence type="ECO:0000256" key="3">
    <source>
        <dbReference type="ARBA" id="ARBA00009677"/>
    </source>
</evidence>
<dbReference type="Pfam" id="PF06429">
    <property type="entry name" value="Flg_bbr_C"/>
    <property type="match status" value="1"/>
</dbReference>
<keyword evidence="6 7" id="KW-0975">Bacterial flagellum</keyword>
<keyword evidence="12" id="KW-0969">Cilium</keyword>
<keyword evidence="12" id="KW-0966">Cell projection</keyword>
<dbReference type="AlphaFoldDB" id="A0A511XDQ8"/>
<dbReference type="NCBIfam" id="TIGR02492">
    <property type="entry name" value="flgK_ends"/>
    <property type="match status" value="1"/>
</dbReference>
<evidence type="ECO:0000256" key="2">
    <source>
        <dbReference type="ARBA" id="ARBA00004613"/>
    </source>
</evidence>
<dbReference type="PRINTS" id="PR01005">
    <property type="entry name" value="FLGHOOKAP1"/>
</dbReference>
<evidence type="ECO:0000256" key="4">
    <source>
        <dbReference type="ARBA" id="ARBA00016244"/>
    </source>
</evidence>
<dbReference type="SUPFAM" id="SSF64518">
    <property type="entry name" value="Phase 1 flagellin"/>
    <property type="match status" value="1"/>
</dbReference>
<keyword evidence="13" id="KW-1185">Reference proteome</keyword>
<dbReference type="Pfam" id="PF00460">
    <property type="entry name" value="Flg_bb_rod"/>
    <property type="match status" value="1"/>
</dbReference>
<dbReference type="STRING" id="1120919.GCA_000429165_02983"/>
<dbReference type="InterPro" id="IPR001444">
    <property type="entry name" value="Flag_bb_rod_N"/>
</dbReference>
<dbReference type="GO" id="GO:0005198">
    <property type="term" value="F:structural molecule activity"/>
    <property type="evidence" value="ECO:0007669"/>
    <property type="project" value="UniProtKB-UniRule"/>
</dbReference>
<dbReference type="PANTHER" id="PTHR30033">
    <property type="entry name" value="FLAGELLAR HOOK-ASSOCIATED PROTEIN 1"/>
    <property type="match status" value="1"/>
</dbReference>
<comment type="subcellular location">
    <subcellularLocation>
        <location evidence="1">Bacterial flagellum basal body</location>
    </subcellularLocation>
    <subcellularLocation>
        <location evidence="2 7">Secreted</location>
    </subcellularLocation>
</comment>
<dbReference type="RefSeq" id="WP_026398561.1">
    <property type="nucleotide sequence ID" value="NZ_AUBI01000014.1"/>
</dbReference>
<evidence type="ECO:0000313" key="13">
    <source>
        <dbReference type="Proteomes" id="UP000321635"/>
    </source>
</evidence>
<feature type="domain" description="Flagellar hook-associated protein FlgK helical" evidence="11">
    <location>
        <begin position="103"/>
        <end position="328"/>
    </location>
</feature>
<keyword evidence="12" id="KW-0282">Flagellum</keyword>
<evidence type="ECO:0000256" key="5">
    <source>
        <dbReference type="ARBA" id="ARBA00022525"/>
    </source>
</evidence>
<organism evidence="12 13">
    <name type="scientific">Acetobacter nitrogenifigens DSM 23921 = NBRC 105050</name>
    <dbReference type="NCBI Taxonomy" id="1120919"/>
    <lineage>
        <taxon>Bacteria</taxon>
        <taxon>Pseudomonadati</taxon>
        <taxon>Pseudomonadota</taxon>
        <taxon>Alphaproteobacteria</taxon>
        <taxon>Acetobacterales</taxon>
        <taxon>Acetobacteraceae</taxon>
        <taxon>Acetobacter</taxon>
    </lineage>
</organism>
<sequence length="504" mass="50841">MDLNSSLSIATSGLEATQYALGVVSQNVSNASTTGYVEEISQVSSRDSAGVGSGVSIGLTTRNVNNALMAGLYTQNASVAALTATSDSLSSITALQGSTSATSGSSNTLSDLLGNISNDFTALVSNPTSDTERSTVISDAQTLTSTINSLSNEYQTQRQNAQDTIVTAVSDVNTDLTTIGALSQQIMKLKVTGASVADLENQRASAMSDLSSKISVTFTETSTGDMLVKTADGTELPTQPSSSSGVTIPTSTWPLSTESASVDATSSYPGTTSGSAIPGIELNGTDITTSLTGGTLGANIQLRDSVYPTMQAQLDSFSYTLANRFNAAGLTLFTDGTGSMPSSSTTTGTPDGIVGLASTLEVNPDIVSDTSQLSPNGSTTLASTVLSSALGSATNDVSGTLSAPSSGLGMTGTLSTGYSSTLSLANLATTLTSAQAQVASTASSSLTTATSVQTSLSTQVSNVSGVNVDDEMSKIVALQNAYTANAKIVTTVQSMFTALLDAIN</sequence>
<dbReference type="EMBL" id="BJYF01000023">
    <property type="protein sequence ID" value="GEN61031.1"/>
    <property type="molecule type" value="Genomic_DNA"/>
</dbReference>
<evidence type="ECO:0000256" key="1">
    <source>
        <dbReference type="ARBA" id="ARBA00004117"/>
    </source>
</evidence>
<dbReference type="InterPro" id="IPR053927">
    <property type="entry name" value="FlgK_helical"/>
</dbReference>
<dbReference type="GO" id="GO:0009424">
    <property type="term" value="C:bacterial-type flagellum hook"/>
    <property type="evidence" value="ECO:0007669"/>
    <property type="project" value="UniProtKB-UniRule"/>
</dbReference>
<dbReference type="InterPro" id="IPR002371">
    <property type="entry name" value="FlgK"/>
</dbReference>
<name>A0A511XDQ8_9PROT</name>
<dbReference type="PANTHER" id="PTHR30033:SF1">
    <property type="entry name" value="FLAGELLAR HOOK-ASSOCIATED PROTEIN 1"/>
    <property type="match status" value="1"/>
</dbReference>
<evidence type="ECO:0000313" key="12">
    <source>
        <dbReference type="EMBL" id="GEN61031.1"/>
    </source>
</evidence>
<accession>A0A511XDQ8</accession>
<dbReference type="Proteomes" id="UP000321635">
    <property type="component" value="Unassembled WGS sequence"/>
</dbReference>
<comment type="similarity">
    <text evidence="3 7">Belongs to the flagella basal body rod proteins family.</text>
</comment>
<dbReference type="GO" id="GO:0005576">
    <property type="term" value="C:extracellular region"/>
    <property type="evidence" value="ECO:0007669"/>
    <property type="project" value="UniProtKB-SubCell"/>
</dbReference>
<evidence type="ECO:0000256" key="7">
    <source>
        <dbReference type="RuleBase" id="RU362065"/>
    </source>
</evidence>
<dbReference type="GO" id="GO:0044780">
    <property type="term" value="P:bacterial-type flagellum assembly"/>
    <property type="evidence" value="ECO:0007669"/>
    <property type="project" value="InterPro"/>
</dbReference>
<comment type="caution">
    <text evidence="12">The sequence shown here is derived from an EMBL/GenBank/DDBJ whole genome shotgun (WGS) entry which is preliminary data.</text>
</comment>
<protein>
    <recommendedName>
        <fullName evidence="4 7">Flagellar hook-associated protein 1</fullName>
        <shortName evidence="7">HAP1</shortName>
    </recommendedName>
</protein>
<evidence type="ECO:0000256" key="6">
    <source>
        <dbReference type="ARBA" id="ARBA00023143"/>
    </source>
</evidence>
<dbReference type="Pfam" id="PF22638">
    <property type="entry name" value="FlgK_D1"/>
    <property type="match status" value="1"/>
</dbReference>
<proteinExistence type="inferred from homology"/>
<dbReference type="OrthoDB" id="7181295at2"/>
<evidence type="ECO:0000259" key="9">
    <source>
        <dbReference type="Pfam" id="PF00460"/>
    </source>
</evidence>
<evidence type="ECO:0000256" key="8">
    <source>
        <dbReference type="SAM" id="MobiDB-lite"/>
    </source>
</evidence>
<gene>
    <name evidence="7 12" type="primary">flgK</name>
    <name evidence="12" type="ORF">ANI02nite_29150</name>
</gene>
<reference evidence="12 13" key="1">
    <citation type="submission" date="2019-07" db="EMBL/GenBank/DDBJ databases">
        <title>Whole genome shotgun sequence of Acetobacter nitrogenifigens NBRC 105050.</title>
        <authorList>
            <person name="Hosoyama A."/>
            <person name="Uohara A."/>
            <person name="Ohji S."/>
            <person name="Ichikawa N."/>
        </authorList>
    </citation>
    <scope>NUCLEOTIDE SEQUENCE [LARGE SCALE GENOMIC DNA]</scope>
    <source>
        <strain evidence="12 13">NBRC 105050</strain>
    </source>
</reference>
<feature type="domain" description="Flagellar basal body rod protein N-terminal" evidence="9">
    <location>
        <begin position="8"/>
        <end position="36"/>
    </location>
</feature>